<dbReference type="InterPro" id="IPR051048">
    <property type="entry name" value="Peptidase_S8/S53_subtilisin"/>
</dbReference>
<dbReference type="PANTHER" id="PTHR43399">
    <property type="entry name" value="SUBTILISIN-RELATED"/>
    <property type="match status" value="1"/>
</dbReference>
<gene>
    <name evidence="9" type="ordered locus">Deide_03800</name>
</gene>
<dbReference type="EMBL" id="CP001114">
    <property type="protein sequence ID" value="ACO45202.1"/>
    <property type="molecule type" value="Genomic_DNA"/>
</dbReference>
<dbReference type="SUPFAM" id="SSF52743">
    <property type="entry name" value="Subtilisin-like"/>
    <property type="match status" value="1"/>
</dbReference>
<protein>
    <submittedName>
        <fullName evidence="9">Putative Peptidase-S8, Subtilase family</fullName>
    </submittedName>
</protein>
<dbReference type="Proteomes" id="UP000002208">
    <property type="component" value="Chromosome"/>
</dbReference>
<evidence type="ECO:0000259" key="8">
    <source>
        <dbReference type="Pfam" id="PF00082"/>
    </source>
</evidence>
<dbReference type="PaxDb" id="546414-Deide_03800"/>
<accession>C1CZV0</accession>
<dbReference type="PROSITE" id="PS00138">
    <property type="entry name" value="SUBTILASE_SER"/>
    <property type="match status" value="1"/>
</dbReference>
<dbReference type="RefSeq" id="WP_012692325.1">
    <property type="nucleotide sequence ID" value="NC_012526.1"/>
</dbReference>
<evidence type="ECO:0000256" key="1">
    <source>
        <dbReference type="ARBA" id="ARBA00011073"/>
    </source>
</evidence>
<feature type="active site" description="Charge relay system" evidence="5">
    <location>
        <position position="181"/>
    </location>
</feature>
<keyword evidence="2 5" id="KW-0645">Protease</keyword>
<dbReference type="InterPro" id="IPR036852">
    <property type="entry name" value="Peptidase_S8/S53_dom_sf"/>
</dbReference>
<proteinExistence type="inferred from homology"/>
<evidence type="ECO:0000256" key="3">
    <source>
        <dbReference type="ARBA" id="ARBA00022801"/>
    </source>
</evidence>
<dbReference type="PROSITE" id="PS00136">
    <property type="entry name" value="SUBTILASE_ASP"/>
    <property type="match status" value="1"/>
</dbReference>
<feature type="chain" id="PRO_5002905847" evidence="7">
    <location>
        <begin position="26"/>
        <end position="433"/>
    </location>
</feature>
<reference evidence="9 10" key="1">
    <citation type="journal article" date="2009" name="PLoS Genet.">
        <title>Alliance of proteomics and genomics to unravel the specificities of Sahara bacterium Deinococcus deserti.</title>
        <authorList>
            <person name="de Groot A."/>
            <person name="Dulermo R."/>
            <person name="Ortet P."/>
            <person name="Blanchard L."/>
            <person name="Guerin P."/>
            <person name="Fernandez B."/>
            <person name="Vacherie B."/>
            <person name="Dossat C."/>
            <person name="Jolivet E."/>
            <person name="Siguier P."/>
            <person name="Chandler M."/>
            <person name="Barakat M."/>
            <person name="Dedieu A."/>
            <person name="Barbe V."/>
            <person name="Heulin T."/>
            <person name="Sommer S."/>
            <person name="Achouak W."/>
            <person name="Armengaud J."/>
        </authorList>
    </citation>
    <scope>NUCLEOTIDE SEQUENCE [LARGE SCALE GENOMIC DNA]</scope>
    <source>
        <strain evidence="10">DSM 17065 / CIP 109153 / LMG 22923 / VCD115</strain>
    </source>
</reference>
<comment type="similarity">
    <text evidence="1 5 6">Belongs to the peptidase S8 family.</text>
</comment>
<dbReference type="PROSITE" id="PS51892">
    <property type="entry name" value="SUBTILASE"/>
    <property type="match status" value="1"/>
</dbReference>
<evidence type="ECO:0000313" key="9">
    <source>
        <dbReference type="EMBL" id="ACO45202.1"/>
    </source>
</evidence>
<evidence type="ECO:0000256" key="6">
    <source>
        <dbReference type="RuleBase" id="RU003355"/>
    </source>
</evidence>
<feature type="signal peptide" evidence="7">
    <location>
        <begin position="1"/>
        <end position="25"/>
    </location>
</feature>
<dbReference type="InterPro" id="IPR000209">
    <property type="entry name" value="Peptidase_S8/S53_dom"/>
</dbReference>
<evidence type="ECO:0000256" key="4">
    <source>
        <dbReference type="ARBA" id="ARBA00022825"/>
    </source>
</evidence>
<dbReference type="PANTHER" id="PTHR43399:SF4">
    <property type="entry name" value="CELL WALL-ASSOCIATED PROTEASE"/>
    <property type="match status" value="1"/>
</dbReference>
<evidence type="ECO:0000256" key="7">
    <source>
        <dbReference type="SAM" id="SignalP"/>
    </source>
</evidence>
<dbReference type="InterPro" id="IPR023828">
    <property type="entry name" value="Peptidase_S8_Ser-AS"/>
</dbReference>
<dbReference type="AlphaFoldDB" id="C1CZV0"/>
<dbReference type="Pfam" id="PF00082">
    <property type="entry name" value="Peptidase_S8"/>
    <property type="match status" value="1"/>
</dbReference>
<dbReference type="HOGENOM" id="CLU_011263_0_0_0"/>
<evidence type="ECO:0000256" key="5">
    <source>
        <dbReference type="PROSITE-ProRule" id="PRU01240"/>
    </source>
</evidence>
<dbReference type="PROSITE" id="PS51257">
    <property type="entry name" value="PROKAR_LIPOPROTEIN"/>
    <property type="match status" value="1"/>
</dbReference>
<dbReference type="PRINTS" id="PR00723">
    <property type="entry name" value="SUBTILISIN"/>
</dbReference>
<sequence length="433" mass="44352">MRVPVFSFLLPALLLASCGSSPRDAASVTPSSPARLLTVNVTSAQSDAELVARYGGQVVLRTTTFAVIGDPQATLSPQTALVSGVEPNRGVLQAAGAVGLWGNGAVGLWGNGAVGLWGNGAVGLWANGAVGLWGNGAENFWTDGQYTALPANTEAWKSIELEGAYRNVQRLGKDITIAVIDTGVDVDHPMFQGRLSDSSTWKDFVDGDDLPQEVGTAGEGEFGHGTVIAGIAAQIAPNARLMPLRVLNPEGGGDVLNVAAAIVWAADRGADVINLSLGTSESVHAIQAAIEYANVKGIVVAAAAGNSGQSSLDYPASSFGDSSLNISVGSVNNSWNHSTFSSYGKRLQLNAPGEIIVGPFPGQRAAQWTGTSMSTPVVAGALALGLGEGRTPREAVGALRATAVSIDSVDGNKAYAGQLGRGRLDLDAYTSSQ</sequence>
<dbReference type="GO" id="GO:0006508">
    <property type="term" value="P:proteolysis"/>
    <property type="evidence" value="ECO:0007669"/>
    <property type="project" value="UniProtKB-KW"/>
</dbReference>
<feature type="domain" description="Peptidase S8/S53" evidence="8">
    <location>
        <begin position="172"/>
        <end position="387"/>
    </location>
</feature>
<keyword evidence="3 5" id="KW-0378">Hydrolase</keyword>
<organism evidence="9 10">
    <name type="scientific">Deinococcus deserti (strain DSM 17065 / CIP 109153 / LMG 22923 / VCD115)</name>
    <dbReference type="NCBI Taxonomy" id="546414"/>
    <lineage>
        <taxon>Bacteria</taxon>
        <taxon>Thermotogati</taxon>
        <taxon>Deinococcota</taxon>
        <taxon>Deinococci</taxon>
        <taxon>Deinococcales</taxon>
        <taxon>Deinococcaceae</taxon>
        <taxon>Deinococcus</taxon>
    </lineage>
</organism>
<evidence type="ECO:0000313" key="10">
    <source>
        <dbReference type="Proteomes" id="UP000002208"/>
    </source>
</evidence>
<dbReference type="Gene3D" id="3.40.50.200">
    <property type="entry name" value="Peptidase S8/S53 domain"/>
    <property type="match status" value="1"/>
</dbReference>
<keyword evidence="10" id="KW-1185">Reference proteome</keyword>
<keyword evidence="4 5" id="KW-0720">Serine protease</keyword>
<dbReference type="MEROPS" id="S08.149"/>
<feature type="active site" description="Charge relay system" evidence="5">
    <location>
        <position position="224"/>
    </location>
</feature>
<feature type="active site" description="Charge relay system" evidence="5">
    <location>
        <position position="372"/>
    </location>
</feature>
<dbReference type="GO" id="GO:0004252">
    <property type="term" value="F:serine-type endopeptidase activity"/>
    <property type="evidence" value="ECO:0007669"/>
    <property type="project" value="UniProtKB-UniRule"/>
</dbReference>
<dbReference type="eggNOG" id="COG1404">
    <property type="taxonomic scope" value="Bacteria"/>
</dbReference>
<dbReference type="InterPro" id="IPR023827">
    <property type="entry name" value="Peptidase_S8_Asp-AS"/>
</dbReference>
<dbReference type="STRING" id="546414.Deide_03800"/>
<keyword evidence="7" id="KW-0732">Signal</keyword>
<dbReference type="InterPro" id="IPR015500">
    <property type="entry name" value="Peptidase_S8_subtilisin-rel"/>
</dbReference>
<evidence type="ECO:0000256" key="2">
    <source>
        <dbReference type="ARBA" id="ARBA00022670"/>
    </source>
</evidence>
<dbReference type="KEGG" id="ddr:Deide_03800"/>
<name>C1CZV0_DEIDV</name>